<dbReference type="NCBIfam" id="TIGR00099">
    <property type="entry name" value="Cof-subfamily"/>
    <property type="match status" value="1"/>
</dbReference>
<evidence type="ECO:0000313" key="2">
    <source>
        <dbReference type="Proteomes" id="UP000186705"/>
    </source>
</evidence>
<dbReference type="InterPro" id="IPR000150">
    <property type="entry name" value="Cof"/>
</dbReference>
<sequence>MKLFLSDVDGTLLSYDHHVRKEDIEAIKVWQAKGDLFGLVSGRGYAFCTDLLREHGIKSDVLITNNGACAYIKDECVFSDPIEKQSVFTVFEDLKTMKEALIPFITMDDGYHYARKEELALLKQKQAHLKNFGEGDVLEEVKAGKKVYKISLYVFDPKMTDRLLALFQAKWPALNVSKTSIDYIEITNQGVDKRKAFDALEQNMAIDRERVAFIGDGSNDLPLFDALPHTYGMPHTPGEVKKHVNKIVTSIEEAIKIEEGRI</sequence>
<dbReference type="Pfam" id="PF08282">
    <property type="entry name" value="Hydrolase_3"/>
    <property type="match status" value="1"/>
</dbReference>
<reference evidence="1 2" key="1">
    <citation type="submission" date="2016-11" db="EMBL/GenBank/DDBJ databases">
        <title>Description of two novel members of the family Erysipelotrichaceae: Ileibacterium lipovorans gen. nov., sp. nov. and Dubosiella newyorkensis, gen. nov., sp. nov.</title>
        <authorList>
            <person name="Cox L.M."/>
            <person name="Sohn J."/>
            <person name="Tyrrell K.L."/>
            <person name="Citron D.M."/>
            <person name="Lawson P.A."/>
            <person name="Patel N.B."/>
            <person name="Iizumi T."/>
            <person name="Perez-Perez G.I."/>
            <person name="Goldstein E.J."/>
            <person name="Blaser M.J."/>
        </authorList>
    </citation>
    <scope>NUCLEOTIDE SEQUENCE [LARGE SCALE GENOMIC DNA]</scope>
    <source>
        <strain evidence="1 2">NYU-BL-A4</strain>
    </source>
</reference>
<comment type="caution">
    <text evidence="1">The sequence shown here is derived from an EMBL/GenBank/DDBJ whole genome shotgun (WGS) entry which is preliminary data.</text>
</comment>
<organism evidence="1 2">
    <name type="scientific">Dubosiella newyorkensis</name>
    <dbReference type="NCBI Taxonomy" id="1862672"/>
    <lineage>
        <taxon>Bacteria</taxon>
        <taxon>Bacillati</taxon>
        <taxon>Bacillota</taxon>
        <taxon>Erysipelotrichia</taxon>
        <taxon>Erysipelotrichales</taxon>
        <taxon>Erysipelotrichaceae</taxon>
        <taxon>Dubosiella</taxon>
    </lineage>
</organism>
<dbReference type="Gene3D" id="3.30.1240.10">
    <property type="match status" value="1"/>
</dbReference>
<dbReference type="InterPro" id="IPR023214">
    <property type="entry name" value="HAD_sf"/>
</dbReference>
<dbReference type="EMBL" id="MPKA01000044">
    <property type="protein sequence ID" value="OLU47697.1"/>
    <property type="molecule type" value="Genomic_DNA"/>
</dbReference>
<keyword evidence="2" id="KW-1185">Reference proteome</keyword>
<proteinExistence type="predicted"/>
<dbReference type="GO" id="GO:0000287">
    <property type="term" value="F:magnesium ion binding"/>
    <property type="evidence" value="ECO:0007669"/>
    <property type="project" value="TreeGrafter"/>
</dbReference>
<dbReference type="GO" id="GO:0016791">
    <property type="term" value="F:phosphatase activity"/>
    <property type="evidence" value="ECO:0007669"/>
    <property type="project" value="TreeGrafter"/>
</dbReference>
<dbReference type="SUPFAM" id="SSF56784">
    <property type="entry name" value="HAD-like"/>
    <property type="match status" value="1"/>
</dbReference>
<dbReference type="GO" id="GO:0005829">
    <property type="term" value="C:cytosol"/>
    <property type="evidence" value="ECO:0007669"/>
    <property type="project" value="TreeGrafter"/>
</dbReference>
<dbReference type="STRING" id="1862672.BO225_02325"/>
<dbReference type="Gene3D" id="3.40.50.1000">
    <property type="entry name" value="HAD superfamily/HAD-like"/>
    <property type="match status" value="1"/>
</dbReference>
<dbReference type="RefSeq" id="WP_076340670.1">
    <property type="nucleotide sequence ID" value="NZ_CAPDDE010000016.1"/>
</dbReference>
<evidence type="ECO:0008006" key="3">
    <source>
        <dbReference type="Google" id="ProtNLM"/>
    </source>
</evidence>
<name>A0A1U7NPY4_9FIRM</name>
<dbReference type="AlphaFoldDB" id="A0A1U7NPY4"/>
<dbReference type="PANTHER" id="PTHR10000:SF8">
    <property type="entry name" value="HAD SUPERFAMILY HYDROLASE-LIKE, TYPE 3"/>
    <property type="match status" value="1"/>
</dbReference>
<gene>
    <name evidence="1" type="ORF">BO225_02325</name>
</gene>
<dbReference type="PANTHER" id="PTHR10000">
    <property type="entry name" value="PHOSPHOSERINE PHOSPHATASE"/>
    <property type="match status" value="1"/>
</dbReference>
<dbReference type="Proteomes" id="UP000186705">
    <property type="component" value="Unassembled WGS sequence"/>
</dbReference>
<protein>
    <recommendedName>
        <fullName evidence="3">Hydrolase</fullName>
    </recommendedName>
</protein>
<dbReference type="GeneID" id="78274783"/>
<dbReference type="InterPro" id="IPR036412">
    <property type="entry name" value="HAD-like_sf"/>
</dbReference>
<dbReference type="InterPro" id="IPR006379">
    <property type="entry name" value="HAD-SF_hydro_IIB"/>
</dbReference>
<evidence type="ECO:0000313" key="1">
    <source>
        <dbReference type="EMBL" id="OLU47697.1"/>
    </source>
</evidence>
<dbReference type="PROSITE" id="PS01228">
    <property type="entry name" value="COF_1"/>
    <property type="match status" value="1"/>
</dbReference>
<dbReference type="OrthoDB" id="9781413at2"/>
<dbReference type="NCBIfam" id="TIGR01484">
    <property type="entry name" value="HAD-SF-IIB"/>
    <property type="match status" value="1"/>
</dbReference>
<accession>A0A1U7NPY4</accession>